<accession>A0ABR3S3Y8</accession>
<dbReference type="EMBL" id="JAKIXB020000001">
    <property type="protein sequence ID" value="KAL1611389.1"/>
    <property type="molecule type" value="Genomic_DNA"/>
</dbReference>
<feature type="compositionally biased region" description="Polar residues" evidence="2">
    <location>
        <begin position="51"/>
        <end position="62"/>
    </location>
</feature>
<organism evidence="4 5">
    <name type="scientific">Nothophoma quercina</name>
    <dbReference type="NCBI Taxonomy" id="749835"/>
    <lineage>
        <taxon>Eukaryota</taxon>
        <taxon>Fungi</taxon>
        <taxon>Dikarya</taxon>
        <taxon>Ascomycota</taxon>
        <taxon>Pezizomycotina</taxon>
        <taxon>Dothideomycetes</taxon>
        <taxon>Pleosporomycetidae</taxon>
        <taxon>Pleosporales</taxon>
        <taxon>Pleosporineae</taxon>
        <taxon>Didymellaceae</taxon>
        <taxon>Nothophoma</taxon>
    </lineage>
</organism>
<protein>
    <recommendedName>
        <fullName evidence="3">Inner kinetochore subunit AME1 domain-containing protein</fullName>
    </recommendedName>
</protein>
<feature type="compositionally biased region" description="Basic and acidic residues" evidence="2">
    <location>
        <begin position="363"/>
        <end position="372"/>
    </location>
</feature>
<evidence type="ECO:0000313" key="5">
    <source>
        <dbReference type="Proteomes" id="UP001521222"/>
    </source>
</evidence>
<feature type="compositionally biased region" description="Polar residues" evidence="2">
    <location>
        <begin position="78"/>
        <end position="90"/>
    </location>
</feature>
<evidence type="ECO:0000256" key="2">
    <source>
        <dbReference type="SAM" id="MobiDB-lite"/>
    </source>
</evidence>
<evidence type="ECO:0000256" key="1">
    <source>
        <dbReference type="SAM" id="Coils"/>
    </source>
</evidence>
<feature type="coiled-coil region" evidence="1">
    <location>
        <begin position="464"/>
        <end position="552"/>
    </location>
</feature>
<reference evidence="4 5" key="1">
    <citation type="submission" date="2024-02" db="EMBL/GenBank/DDBJ databases">
        <title>De novo assembly and annotation of 12 fungi associated with fruit tree decline syndrome in Ontario, Canada.</title>
        <authorList>
            <person name="Sulman M."/>
            <person name="Ellouze W."/>
            <person name="Ilyukhin E."/>
        </authorList>
    </citation>
    <scope>NUCLEOTIDE SEQUENCE [LARGE SCALE GENOMIC DNA]</scope>
    <source>
        <strain evidence="4 5">M97-236</strain>
    </source>
</reference>
<dbReference type="InterPro" id="IPR048743">
    <property type="entry name" value="AME1"/>
</dbReference>
<feature type="domain" description="Inner kinetochore subunit AME1" evidence="3">
    <location>
        <begin position="444"/>
        <end position="628"/>
    </location>
</feature>
<name>A0ABR3S3Y8_9PLEO</name>
<sequence length="638" mass="69928">MAPVDRREHRQQRVRGAGASTVQASFGFNFGALGAKQSSLPPQRSGRRSRTPVQGTPRNVNGSAKRHRSLSARRSAKAQRNGTPRNNAVTPQLGKRKRGSSQPVPEGTAEEDELSPDRVENVRSIEKSRRVTRTVSPIREDPNEAPDELSIVVEEPPIVKKTPGLVTGLVPSGSAASASSRRRSKSTDVLPVTPGMQPHSSSRRSFVGSTTVENTASNASQAEEDDADELSPPHDNTTTPRVISRDSIPNDIPREGEEGDVDELSPAQLSAPNTIASTLAATQIETAATPIPIRSARGRPRKSVPTNETRAVATPAAYQPGKQKKQKAVVEAEAEAEANGEQEDELSPVTERTTHATPKLAKRVQEDAHISEEESDMYEEEVEEEVEEEQDAREPTPKPVAKRTSPKQAQRAKPTNEKPPRKRQRVLGPNFAISVMRMKGYGVRGITVADTTRTLVEEAIDQRLRRILEKMQTLQDSARRKEVRSEVNLALSFKESLSEKLLDLQDANDVLTTNLKKLKIFKRDNAELRKDILALQNDRQEIALEHDDIQAEFEAEKANVEARNTLSTNMFDIEAAIQNGRKKATQEGREGEGPDVPLSMLLEMVSRDVGSIGGGLLAHVKSFNNTLEGAASWLEGRA</sequence>
<evidence type="ECO:0000313" key="4">
    <source>
        <dbReference type="EMBL" id="KAL1611389.1"/>
    </source>
</evidence>
<evidence type="ECO:0000259" key="3">
    <source>
        <dbReference type="Pfam" id="PF20994"/>
    </source>
</evidence>
<feature type="compositionally biased region" description="Polar residues" evidence="2">
    <location>
        <begin position="198"/>
        <end position="221"/>
    </location>
</feature>
<comment type="caution">
    <text evidence="4">The sequence shown here is derived from an EMBL/GenBank/DDBJ whole genome shotgun (WGS) entry which is preliminary data.</text>
</comment>
<feature type="compositionally biased region" description="Basic and acidic residues" evidence="2">
    <location>
        <begin position="115"/>
        <end position="129"/>
    </location>
</feature>
<proteinExistence type="predicted"/>
<dbReference type="Proteomes" id="UP001521222">
    <property type="component" value="Unassembled WGS sequence"/>
</dbReference>
<dbReference type="Pfam" id="PF20994">
    <property type="entry name" value="CENPU"/>
    <property type="match status" value="1"/>
</dbReference>
<feature type="compositionally biased region" description="Basic residues" evidence="2">
    <location>
        <begin position="64"/>
        <end position="77"/>
    </location>
</feature>
<feature type="compositionally biased region" description="Acidic residues" evidence="2">
    <location>
        <begin position="332"/>
        <end position="346"/>
    </location>
</feature>
<feature type="region of interest" description="Disordered" evidence="2">
    <location>
        <begin position="1"/>
        <end position="428"/>
    </location>
</feature>
<feature type="compositionally biased region" description="Polar residues" evidence="2">
    <location>
        <begin position="267"/>
        <end position="286"/>
    </location>
</feature>
<keyword evidence="1" id="KW-0175">Coiled coil</keyword>
<keyword evidence="5" id="KW-1185">Reference proteome</keyword>
<feature type="compositionally biased region" description="Acidic residues" evidence="2">
    <location>
        <begin position="373"/>
        <end position="391"/>
    </location>
</feature>
<gene>
    <name evidence="4" type="ORF">SLS59_000108</name>
</gene>